<dbReference type="RefSeq" id="WP_046667904.1">
    <property type="nucleotide sequence ID" value="NZ_CCRH01000010.1"/>
</dbReference>
<dbReference type="Gene3D" id="1.10.150.20">
    <property type="entry name" value="5' to 3' exonuclease, C-terminal subdomain"/>
    <property type="match status" value="1"/>
</dbReference>
<evidence type="ECO:0000313" key="4">
    <source>
        <dbReference type="Proteomes" id="UP000046176"/>
    </source>
</evidence>
<dbReference type="Proteomes" id="UP000046176">
    <property type="component" value="Unassembled WGS sequence"/>
</dbReference>
<feature type="region of interest" description="Disordered" evidence="1">
    <location>
        <begin position="68"/>
        <end position="94"/>
    </location>
</feature>
<evidence type="ECO:0008006" key="5">
    <source>
        <dbReference type="Google" id="ProtNLM"/>
    </source>
</evidence>
<keyword evidence="2" id="KW-1133">Transmembrane helix</keyword>
<evidence type="ECO:0000256" key="2">
    <source>
        <dbReference type="SAM" id="Phobius"/>
    </source>
</evidence>
<gene>
    <name evidence="3" type="ORF">NGAL_HAMBI1145_37150</name>
</gene>
<feature type="compositionally biased region" description="Low complexity" evidence="1">
    <location>
        <begin position="134"/>
        <end position="153"/>
    </location>
</feature>
<proteinExistence type="predicted"/>
<sequence length="243" mass="24746">MTKSGKEHEREATDRPALDPARMPDFSEAMKLNPLMANMAAATAIGFGIATQMAGVFFGALQGAMEAGNRQKAGDPNPAEASPIAETPAPAETPAAAEPVVAAATAKPVAAKPKAPRKAAAAVLKATPVAEPVTKPAAKAAPAKAAPKAAPKVSARQPAPVKPAPVKPEKAKTAKASAGGGDLKRISGIGPKLEGVLKDMGVTSLAQVAAWNEADIARFDKELGFEGRISRDDWVGQAKALLK</sequence>
<feature type="compositionally biased region" description="Basic and acidic residues" evidence="1">
    <location>
        <begin position="1"/>
        <end position="17"/>
    </location>
</feature>
<reference evidence="3 4" key="1">
    <citation type="submission" date="2014-08" db="EMBL/GenBank/DDBJ databases">
        <authorList>
            <person name="Chen Y.-H."/>
        </authorList>
    </citation>
    <scope>NUCLEOTIDE SEQUENCE [LARGE SCALE GENOMIC DNA]</scope>
</reference>
<dbReference type="AlphaFoldDB" id="A0A0T7FQA6"/>
<feature type="region of interest" description="Disordered" evidence="1">
    <location>
        <begin position="134"/>
        <end position="184"/>
    </location>
</feature>
<keyword evidence="2" id="KW-0812">Transmembrane</keyword>
<keyword evidence="2" id="KW-0472">Membrane</keyword>
<protein>
    <recommendedName>
        <fullName evidence="5">5' DNA nuclease</fullName>
    </recommendedName>
</protein>
<dbReference type="EMBL" id="CCRH01000010">
    <property type="protein sequence ID" value="CDZ37154.1"/>
    <property type="molecule type" value="Genomic_DNA"/>
</dbReference>
<feature type="transmembrane region" description="Helical" evidence="2">
    <location>
        <begin position="39"/>
        <end position="61"/>
    </location>
</feature>
<name>A0A0T7FQA6_NEOGA</name>
<evidence type="ECO:0000256" key="1">
    <source>
        <dbReference type="SAM" id="MobiDB-lite"/>
    </source>
</evidence>
<accession>A0A0T7FQA6</accession>
<organism evidence="3 4">
    <name type="scientific">Neorhizobium galegae bv. officinalis</name>
    <dbReference type="NCBI Taxonomy" id="323656"/>
    <lineage>
        <taxon>Bacteria</taxon>
        <taxon>Pseudomonadati</taxon>
        <taxon>Pseudomonadota</taxon>
        <taxon>Alphaproteobacteria</taxon>
        <taxon>Hyphomicrobiales</taxon>
        <taxon>Rhizobiaceae</taxon>
        <taxon>Rhizobium/Agrobacterium group</taxon>
        <taxon>Neorhizobium</taxon>
    </lineage>
</organism>
<feature type="region of interest" description="Disordered" evidence="1">
    <location>
        <begin position="1"/>
        <end position="23"/>
    </location>
</feature>
<feature type="compositionally biased region" description="Low complexity" evidence="1">
    <location>
        <begin position="78"/>
        <end position="94"/>
    </location>
</feature>
<evidence type="ECO:0000313" key="3">
    <source>
        <dbReference type="EMBL" id="CDZ37154.1"/>
    </source>
</evidence>